<sequence>QIVSKIEMSNPAGRWVYTHSELNQIPIDSLLYINVIPLQKVCVEFQQTCISFGWFVGEPQYITFADGTTTGFNLHVDLKITEKGDFDFTVEDMYQVGLKLQEFLIEFKEQPSEAPASDVQEHITMPSFPNFSFPNYYSDNRSFHYELPGGFAALTIKNKIYDGLVTDYQLVMASGDLVDVTRSIKEQGLNFSRFSSPLVSVDAIANTFTVTVTCLLNDLSDETTYTAARFTIADNTVISTDFVRQATQGRVCELAD</sequence>
<dbReference type="RefSeq" id="WP_330087190.1">
    <property type="nucleotide sequence ID" value="NZ_JAUGZK010000003.1"/>
</dbReference>
<reference evidence="1 2" key="1">
    <citation type="submission" date="2023-06" db="EMBL/GenBank/DDBJ databases">
        <title>Alkalimonas sp., MEB004 an alkaliphilic bacterium isolated from Lonar Lake, India.</title>
        <authorList>
            <person name="Joshi A."/>
            <person name="Thite S."/>
        </authorList>
    </citation>
    <scope>NUCLEOTIDE SEQUENCE [LARGE SCALE GENOMIC DNA]</scope>
    <source>
        <strain evidence="1 2">MEB004</strain>
    </source>
</reference>
<comment type="caution">
    <text evidence="1">The sequence shown here is derived from an EMBL/GenBank/DDBJ whole genome shotgun (WGS) entry which is preliminary data.</text>
</comment>
<dbReference type="Proteomes" id="UP001339167">
    <property type="component" value="Unassembled WGS sequence"/>
</dbReference>
<evidence type="ECO:0000313" key="1">
    <source>
        <dbReference type="EMBL" id="MEE2023847.1"/>
    </source>
</evidence>
<protein>
    <submittedName>
        <fullName evidence="1">Uncharacterized protein</fullName>
    </submittedName>
</protein>
<accession>A0ABU7JDS2</accession>
<evidence type="ECO:0000313" key="2">
    <source>
        <dbReference type="Proteomes" id="UP001339167"/>
    </source>
</evidence>
<name>A0ABU7JDS2_9GAMM</name>
<dbReference type="EMBL" id="JAUGZK010000003">
    <property type="protein sequence ID" value="MEE2023847.1"/>
    <property type="molecule type" value="Genomic_DNA"/>
</dbReference>
<keyword evidence="2" id="KW-1185">Reference proteome</keyword>
<proteinExistence type="predicted"/>
<feature type="non-terminal residue" evidence="1">
    <location>
        <position position="1"/>
    </location>
</feature>
<gene>
    <name evidence="1" type="ORF">QWF21_06275</name>
</gene>
<organism evidence="1 2">
    <name type="scientific">Alkalimonas mucilaginosa</name>
    <dbReference type="NCBI Taxonomy" id="3057676"/>
    <lineage>
        <taxon>Bacteria</taxon>
        <taxon>Pseudomonadati</taxon>
        <taxon>Pseudomonadota</taxon>
        <taxon>Gammaproteobacteria</taxon>
        <taxon>Alkalimonas</taxon>
    </lineage>
</organism>